<dbReference type="Gene3D" id="2.130.10.10">
    <property type="entry name" value="YVTN repeat-like/Quinoprotein amine dehydrogenase"/>
    <property type="match status" value="3"/>
</dbReference>
<evidence type="ECO:0000256" key="4">
    <source>
        <dbReference type="SAM" id="MobiDB-lite"/>
    </source>
</evidence>
<sequence>MARIHQQIALVATKTQSAVTAWDVDTGTHLATFKDNCSVPNSLASLGRDYFVAAQHPKGSLHFWTWHKDQVLLRSYAVEPIVALAASLDGAHCAGGGQSGTVYLWEVPSGRLLRSWPAHYKAVTALAFTDDGAVLLSTGEDTVACAWLLMDVLDASPEQRASMQGLPTFQSWSEHTLPITGLYCGMGANPIVVTASLDRSCKVWSLAQGTLLRSISFPVSLHSVAADPAEHALYLGGTDGRIFEVSLVGPRPAPGPAAFLALGGSASLGPGSGGSARSGEGAEADREWRVMEGHARCVTSLACTTDGGHMLSGSEDGTVRVWELRSRQAVRVIAGPDKAPVTGLLVLDRPPTLASGQGRLGAASSSDPGFQAKGPKRPQPLAPFCKFMGMAGALQPWEGPPVLIDGSHGYRSDILRVCPLERGAAEDPAREAYGPLMQHSLAAASTSTSAGVVAQIAPGEGGAEMDVNEALKEQLREALQAAQKWQALHSQLHQFCVEQVLPAASTPG</sequence>
<dbReference type="PROSITE" id="PS50294">
    <property type="entry name" value="WD_REPEATS_REGION"/>
    <property type="match status" value="1"/>
</dbReference>
<keyword evidence="2" id="KW-0677">Repeat</keyword>
<dbReference type="InterPro" id="IPR045227">
    <property type="entry name" value="WDR18/Ipi3/RID3"/>
</dbReference>
<evidence type="ECO:0000256" key="2">
    <source>
        <dbReference type="ARBA" id="ARBA00022737"/>
    </source>
</evidence>
<dbReference type="PANTHER" id="PTHR18763">
    <property type="entry name" value="WD-REPEAT PROTEIN 18"/>
    <property type="match status" value="1"/>
</dbReference>
<protein>
    <recommendedName>
        <fullName evidence="7">WD40 repeat-like protein</fullName>
    </recommendedName>
</protein>
<dbReference type="PANTHER" id="PTHR18763:SF0">
    <property type="entry name" value="WD REPEAT-CONTAINING PROTEIN 18"/>
    <property type="match status" value="1"/>
</dbReference>
<dbReference type="SMART" id="SM00320">
    <property type="entry name" value="WD40"/>
    <property type="match status" value="6"/>
</dbReference>
<evidence type="ECO:0008006" key="7">
    <source>
        <dbReference type="Google" id="ProtNLM"/>
    </source>
</evidence>
<reference evidence="5 6" key="1">
    <citation type="journal article" date="2024" name="Nat. Commun.">
        <title>Phylogenomics reveals the evolutionary origins of lichenization in chlorophyte algae.</title>
        <authorList>
            <person name="Puginier C."/>
            <person name="Libourel C."/>
            <person name="Otte J."/>
            <person name="Skaloud P."/>
            <person name="Haon M."/>
            <person name="Grisel S."/>
            <person name="Petersen M."/>
            <person name="Berrin J.G."/>
            <person name="Delaux P.M."/>
            <person name="Dal Grande F."/>
            <person name="Keller J."/>
        </authorList>
    </citation>
    <scope>NUCLEOTIDE SEQUENCE [LARGE SCALE GENOMIC DNA]</scope>
    <source>
        <strain evidence="5 6">SAG 216-7</strain>
    </source>
</reference>
<dbReference type="EMBL" id="JALJOT010000001">
    <property type="protein sequence ID" value="KAK9918206.1"/>
    <property type="molecule type" value="Genomic_DNA"/>
</dbReference>
<dbReference type="InterPro" id="IPR020472">
    <property type="entry name" value="WD40_PAC1"/>
</dbReference>
<feature type="repeat" description="WD" evidence="3">
    <location>
        <begin position="291"/>
        <end position="332"/>
    </location>
</feature>
<dbReference type="InterPro" id="IPR015943">
    <property type="entry name" value="WD40/YVTN_repeat-like_dom_sf"/>
</dbReference>
<evidence type="ECO:0000256" key="3">
    <source>
        <dbReference type="PROSITE-ProRule" id="PRU00221"/>
    </source>
</evidence>
<evidence type="ECO:0000313" key="6">
    <source>
        <dbReference type="Proteomes" id="UP001491310"/>
    </source>
</evidence>
<keyword evidence="1 3" id="KW-0853">WD repeat</keyword>
<accession>A0ABR2Z2M5</accession>
<dbReference type="InterPro" id="IPR019775">
    <property type="entry name" value="WD40_repeat_CS"/>
</dbReference>
<feature type="repeat" description="WD" evidence="3">
    <location>
        <begin position="116"/>
        <end position="147"/>
    </location>
</feature>
<comment type="caution">
    <text evidence="5">The sequence shown here is derived from an EMBL/GenBank/DDBJ whole genome shotgun (WGS) entry which is preliminary data.</text>
</comment>
<gene>
    <name evidence="5" type="ORF">WJX75_002255</name>
</gene>
<evidence type="ECO:0000313" key="5">
    <source>
        <dbReference type="EMBL" id="KAK9918206.1"/>
    </source>
</evidence>
<dbReference type="PRINTS" id="PR00320">
    <property type="entry name" value="GPROTEINBRPT"/>
</dbReference>
<dbReference type="PROSITE" id="PS00678">
    <property type="entry name" value="WD_REPEATS_1"/>
    <property type="match status" value="1"/>
</dbReference>
<organism evidence="5 6">
    <name type="scientific">Coccomyxa subellipsoidea</name>
    <dbReference type="NCBI Taxonomy" id="248742"/>
    <lineage>
        <taxon>Eukaryota</taxon>
        <taxon>Viridiplantae</taxon>
        <taxon>Chlorophyta</taxon>
        <taxon>core chlorophytes</taxon>
        <taxon>Trebouxiophyceae</taxon>
        <taxon>Trebouxiophyceae incertae sedis</taxon>
        <taxon>Coccomyxaceae</taxon>
        <taxon>Coccomyxa</taxon>
    </lineage>
</organism>
<dbReference type="SUPFAM" id="SSF50998">
    <property type="entry name" value="Quinoprotein alcohol dehydrogenase-like"/>
    <property type="match status" value="1"/>
</dbReference>
<dbReference type="PROSITE" id="PS50082">
    <property type="entry name" value="WD_REPEATS_2"/>
    <property type="match status" value="2"/>
</dbReference>
<keyword evidence="6" id="KW-1185">Reference proteome</keyword>
<dbReference type="InterPro" id="IPR001680">
    <property type="entry name" value="WD40_rpt"/>
</dbReference>
<evidence type="ECO:0000256" key="1">
    <source>
        <dbReference type="ARBA" id="ARBA00022574"/>
    </source>
</evidence>
<dbReference type="Proteomes" id="UP001491310">
    <property type="component" value="Unassembled WGS sequence"/>
</dbReference>
<proteinExistence type="predicted"/>
<name>A0ABR2Z2M5_9CHLO</name>
<dbReference type="Pfam" id="PF00400">
    <property type="entry name" value="WD40"/>
    <property type="match status" value="2"/>
</dbReference>
<feature type="region of interest" description="Disordered" evidence="4">
    <location>
        <begin position="355"/>
        <end position="377"/>
    </location>
</feature>
<dbReference type="InterPro" id="IPR011047">
    <property type="entry name" value="Quinoprotein_ADH-like_sf"/>
</dbReference>